<sequence length="695" mass="77973">MPNTRRWGLKLHCANIETRHEVTGSEVDNDEVNDKPILAQSQDKFWLPYFIPLSTTSPTISSVSNMDNANYIPLGVKGGKINEAVTVTLSMARVTCGPKVIGETKEERKVIAREIGLKARKEKKRIKSEARAARKANAILHRKLNRSTKKYNKNEERNKQRKIDLERQKIRCGAIKQAEALAAIHDPTGKTFNVGEIIVLPGGIVKTKEGLRRAAEEKEKKQRQDAARQAALQEYKDADAAARLEAQEAQQAEGEGRPLPTYFPAKEALSKMVKPKKLSKKQLQRQELKPRPAPPKPTIPEGISLPDDEENLLALWDITDEDIKKRLIKKKKEKAAGRKDQIKIKKNAKKLKKALKVMKEQADNAGVAFDQAAARKEILDAQAINVRKRKDKKKNKKVVISDAESNSDSDSSSGSDSDSGSDMEEAKVEPIERQGMNRKRTTSPKLEVTLIERAAEPERASKANNEVARERREQEPEQKKAEESKTDEGKQLAAAKQANKEKKGSRRAAKLAAEASEKPTKRKRPDDDEERNSPQNKKAKTPVVAEVKKKSDSKKLNHEGRRAKLEVQNEGLQERDSKKQESSDTRPDRDIAERESRIAAETSDHVEKHIHGAEQWNPDKLTGDAARKDKFRRLLGAGKVASKEGEKSNKEKKEMKGKNQPAVDIDKITLDLERQFEAGNKMKHDGGRKRRGLGA</sequence>
<feature type="compositionally biased region" description="Basic residues" evidence="4">
    <location>
        <begin position="386"/>
        <end position="397"/>
    </location>
</feature>
<feature type="compositionally biased region" description="Basic and acidic residues" evidence="4">
    <location>
        <begin position="546"/>
        <end position="612"/>
    </location>
</feature>
<comment type="similarity">
    <text evidence="1">Belongs to the SMAP family.</text>
</comment>
<evidence type="ECO:0000313" key="6">
    <source>
        <dbReference type="EMBL" id="KAK2629980.1"/>
    </source>
</evidence>
<name>A0AAD9T5Z4_9HELO</name>
<feature type="compositionally biased region" description="Basic and acidic residues" evidence="4">
    <location>
        <begin position="641"/>
        <end position="657"/>
    </location>
</feature>
<dbReference type="InterPro" id="IPR028124">
    <property type="entry name" value="SMAP_dom"/>
</dbReference>
<dbReference type="Pfam" id="PF15477">
    <property type="entry name" value="SMAP"/>
    <property type="match status" value="1"/>
</dbReference>
<comment type="caution">
    <text evidence="6">The sequence shown here is derived from an EMBL/GenBank/DDBJ whole genome shotgun (WGS) entry which is preliminary data.</text>
</comment>
<dbReference type="Proteomes" id="UP001285354">
    <property type="component" value="Unassembled WGS sequence"/>
</dbReference>
<dbReference type="InterPro" id="IPR026714">
    <property type="entry name" value="SMAP"/>
</dbReference>
<feature type="region of interest" description="Disordered" evidence="4">
    <location>
        <begin position="270"/>
        <end position="305"/>
    </location>
</feature>
<gene>
    <name evidence="6" type="ORF">QTJ16_000800</name>
</gene>
<protein>
    <recommendedName>
        <fullName evidence="2">Small acidic protein</fullName>
    </recommendedName>
</protein>
<dbReference type="PANTHER" id="PTHR22175:SF0">
    <property type="entry name" value="SMALL ACIDIC PROTEIN"/>
    <property type="match status" value="1"/>
</dbReference>
<dbReference type="AlphaFoldDB" id="A0AAD9T5Z4"/>
<organism evidence="6 7">
    <name type="scientific">Diplocarpon rosae</name>
    <dbReference type="NCBI Taxonomy" id="946125"/>
    <lineage>
        <taxon>Eukaryota</taxon>
        <taxon>Fungi</taxon>
        <taxon>Dikarya</taxon>
        <taxon>Ascomycota</taxon>
        <taxon>Pezizomycotina</taxon>
        <taxon>Leotiomycetes</taxon>
        <taxon>Helotiales</taxon>
        <taxon>Drepanopezizaceae</taxon>
        <taxon>Diplocarpon</taxon>
    </lineage>
</organism>
<keyword evidence="7" id="KW-1185">Reference proteome</keyword>
<keyword evidence="3" id="KW-0175">Coiled coil</keyword>
<evidence type="ECO:0000256" key="3">
    <source>
        <dbReference type="SAM" id="Coils"/>
    </source>
</evidence>
<dbReference type="EMBL" id="JAUBYV010000001">
    <property type="protein sequence ID" value="KAK2629980.1"/>
    <property type="molecule type" value="Genomic_DNA"/>
</dbReference>
<evidence type="ECO:0000313" key="7">
    <source>
        <dbReference type="Proteomes" id="UP001285354"/>
    </source>
</evidence>
<dbReference type="PANTHER" id="PTHR22175">
    <property type="entry name" value="SMALL ACIDIC PROTEIN-RELATED"/>
    <property type="match status" value="1"/>
</dbReference>
<evidence type="ECO:0000259" key="5">
    <source>
        <dbReference type="Pfam" id="PF15477"/>
    </source>
</evidence>
<proteinExistence type="inferred from homology"/>
<evidence type="ECO:0000256" key="2">
    <source>
        <dbReference type="ARBA" id="ARBA00016161"/>
    </source>
</evidence>
<evidence type="ECO:0000256" key="4">
    <source>
        <dbReference type="SAM" id="MobiDB-lite"/>
    </source>
</evidence>
<feature type="compositionally biased region" description="Basic residues" evidence="4">
    <location>
        <begin position="273"/>
        <end position="283"/>
    </location>
</feature>
<reference evidence="6" key="1">
    <citation type="submission" date="2023-06" db="EMBL/GenBank/DDBJ databases">
        <title>Draft genome of Marssonina rosae.</title>
        <authorList>
            <person name="Cheng Q."/>
        </authorList>
    </citation>
    <scope>NUCLEOTIDE SEQUENCE</scope>
    <source>
        <strain evidence="6">R4</strain>
    </source>
</reference>
<feature type="domain" description="Small acidic protein-like" evidence="5">
    <location>
        <begin position="616"/>
        <end position="694"/>
    </location>
</feature>
<feature type="compositionally biased region" description="Basic and acidic residues" evidence="4">
    <location>
        <begin position="453"/>
        <end position="490"/>
    </location>
</feature>
<feature type="region of interest" description="Disordered" evidence="4">
    <location>
        <begin position="386"/>
        <end position="666"/>
    </location>
</feature>
<accession>A0AAD9T5Z4</accession>
<evidence type="ECO:0000256" key="1">
    <source>
        <dbReference type="ARBA" id="ARBA00006502"/>
    </source>
</evidence>
<feature type="coiled-coil region" evidence="3">
    <location>
        <begin position="204"/>
        <end position="252"/>
    </location>
</feature>
<feature type="compositionally biased region" description="Low complexity" evidence="4">
    <location>
        <begin position="401"/>
        <end position="420"/>
    </location>
</feature>